<name>A6TLE1_ALKMQ</name>
<accession>A6TLE1</accession>
<proteinExistence type="predicted"/>
<protein>
    <submittedName>
        <fullName evidence="2">Flagellar protein FlaG protein</fullName>
    </submittedName>
</protein>
<dbReference type="KEGG" id="amt:Amet_0784"/>
<keyword evidence="2" id="KW-0282">Flagellum</keyword>
<sequence length="143" mass="16747">MIMKIEGVNQQHHFSGQLNTNRQGSQQRAAIAVEEIQSRQKNPMDETKSKQKNVMDETQFRENPMKKEVDQERLMPIIDQANKSFEAFDRRFEFSFHEKTNAIMIKVIDRNNDEVIREIPPEKLVNMMANMLEVAGLLIDERA</sequence>
<dbReference type="Proteomes" id="UP000001572">
    <property type="component" value="Chromosome"/>
</dbReference>
<dbReference type="SUPFAM" id="SSF160214">
    <property type="entry name" value="FlaG-like"/>
    <property type="match status" value="1"/>
</dbReference>
<feature type="region of interest" description="Disordered" evidence="1">
    <location>
        <begin position="35"/>
        <end position="57"/>
    </location>
</feature>
<keyword evidence="2" id="KW-0966">Cell projection</keyword>
<dbReference type="PANTHER" id="PTHR37166">
    <property type="entry name" value="PROTEIN FLAG"/>
    <property type="match status" value="1"/>
</dbReference>
<evidence type="ECO:0000313" key="3">
    <source>
        <dbReference type="Proteomes" id="UP000001572"/>
    </source>
</evidence>
<dbReference type="InterPro" id="IPR035924">
    <property type="entry name" value="FlaG-like_sf"/>
</dbReference>
<feature type="compositionally biased region" description="Basic and acidic residues" evidence="1">
    <location>
        <begin position="36"/>
        <end position="57"/>
    </location>
</feature>
<organism evidence="2 3">
    <name type="scientific">Alkaliphilus metalliredigens (strain QYMF)</name>
    <dbReference type="NCBI Taxonomy" id="293826"/>
    <lineage>
        <taxon>Bacteria</taxon>
        <taxon>Bacillati</taxon>
        <taxon>Bacillota</taxon>
        <taxon>Clostridia</taxon>
        <taxon>Peptostreptococcales</taxon>
        <taxon>Natronincolaceae</taxon>
        <taxon>Alkaliphilus</taxon>
    </lineage>
</organism>
<reference evidence="3" key="1">
    <citation type="journal article" date="2016" name="Genome Announc.">
        <title>Complete genome sequence of Alkaliphilus metalliredigens strain QYMF, an alkaliphilic and metal-reducing bacterium isolated from borax-contaminated leachate ponds.</title>
        <authorList>
            <person name="Hwang C."/>
            <person name="Copeland A."/>
            <person name="Lucas S."/>
            <person name="Lapidus A."/>
            <person name="Barry K."/>
            <person name="Detter J.C."/>
            <person name="Glavina Del Rio T."/>
            <person name="Hammon N."/>
            <person name="Israni S."/>
            <person name="Dalin E."/>
            <person name="Tice H."/>
            <person name="Pitluck S."/>
            <person name="Chertkov O."/>
            <person name="Brettin T."/>
            <person name="Bruce D."/>
            <person name="Han C."/>
            <person name="Schmutz J."/>
            <person name="Larimer F."/>
            <person name="Land M.L."/>
            <person name="Hauser L."/>
            <person name="Kyrpides N."/>
            <person name="Mikhailova N."/>
            <person name="Ye Q."/>
            <person name="Zhou J."/>
            <person name="Richardson P."/>
            <person name="Fields M.W."/>
        </authorList>
    </citation>
    <scope>NUCLEOTIDE SEQUENCE [LARGE SCALE GENOMIC DNA]</scope>
    <source>
        <strain evidence="3">QYMF</strain>
    </source>
</reference>
<dbReference type="STRING" id="293826.Amet_0784"/>
<dbReference type="Gene3D" id="3.30.160.170">
    <property type="entry name" value="FlaG-like"/>
    <property type="match status" value="1"/>
</dbReference>
<dbReference type="PANTHER" id="PTHR37166:SF1">
    <property type="entry name" value="PROTEIN FLAG"/>
    <property type="match status" value="1"/>
</dbReference>
<dbReference type="EMBL" id="CP000724">
    <property type="protein sequence ID" value="ABR47009.1"/>
    <property type="molecule type" value="Genomic_DNA"/>
</dbReference>
<dbReference type="eggNOG" id="COG1334">
    <property type="taxonomic scope" value="Bacteria"/>
</dbReference>
<dbReference type="HOGENOM" id="CLU_120910_3_0_9"/>
<dbReference type="AlphaFoldDB" id="A6TLE1"/>
<dbReference type="InterPro" id="IPR005186">
    <property type="entry name" value="FlaG"/>
</dbReference>
<keyword evidence="3" id="KW-1185">Reference proteome</keyword>
<dbReference type="Pfam" id="PF03646">
    <property type="entry name" value="FlaG"/>
    <property type="match status" value="1"/>
</dbReference>
<evidence type="ECO:0000313" key="2">
    <source>
        <dbReference type="EMBL" id="ABR47009.1"/>
    </source>
</evidence>
<evidence type="ECO:0000256" key="1">
    <source>
        <dbReference type="SAM" id="MobiDB-lite"/>
    </source>
</evidence>
<keyword evidence="2" id="KW-0969">Cilium</keyword>
<gene>
    <name evidence="2" type="ordered locus">Amet_0784</name>
</gene>